<dbReference type="Gene3D" id="3.40.50.720">
    <property type="entry name" value="NAD(P)-binding Rossmann-like Domain"/>
    <property type="match status" value="1"/>
</dbReference>
<dbReference type="KEGG" id="nss:113411679"/>
<dbReference type="SMART" id="SM00614">
    <property type="entry name" value="ZnF_BED"/>
    <property type="match status" value="1"/>
</dbReference>
<dbReference type="InterPro" id="IPR052717">
    <property type="entry name" value="Vacuolar_transposase_reg"/>
</dbReference>
<evidence type="ECO:0000256" key="20">
    <source>
        <dbReference type="ARBA" id="ARBA00093201"/>
    </source>
</evidence>
<keyword evidence="26" id="KW-1185">Reference proteome</keyword>
<name>A0A6J1U1Z4_9SAUR</name>
<dbReference type="PRINTS" id="PR00081">
    <property type="entry name" value="GDHRDH"/>
</dbReference>
<gene>
    <name evidence="27" type="primary">ZBED1</name>
</gene>
<evidence type="ECO:0000256" key="9">
    <source>
        <dbReference type="ARBA" id="ARBA00022771"/>
    </source>
</evidence>
<proteinExistence type="inferred from homology"/>
<feature type="domain" description="BED-type" evidence="25">
    <location>
        <begin position="20"/>
        <end position="78"/>
    </location>
</feature>
<keyword evidence="14" id="KW-0238">DNA-binding</keyword>
<dbReference type="InterPro" id="IPR020904">
    <property type="entry name" value="Sc_DH/Rdtase_CS"/>
</dbReference>
<evidence type="ECO:0000256" key="8">
    <source>
        <dbReference type="ARBA" id="ARBA00022723"/>
    </source>
</evidence>
<dbReference type="GO" id="GO:0005576">
    <property type="term" value="C:extracellular region"/>
    <property type="evidence" value="ECO:0007669"/>
    <property type="project" value="UniProtKB-SubCell"/>
</dbReference>
<protein>
    <recommendedName>
        <fullName evidence="17">Polyprenol dehydrogenase</fullName>
        <ecNumber evidence="23">1.1.1.441</ecNumber>
    </recommendedName>
    <alternativeName>
        <fullName evidence="18">Dolichal reductase</fullName>
    </alternativeName>
</protein>
<evidence type="ECO:0000256" key="11">
    <source>
        <dbReference type="ARBA" id="ARBA00022857"/>
    </source>
</evidence>
<dbReference type="AlphaFoldDB" id="A0A6J1U1Z4"/>
<keyword evidence="6" id="KW-0964">Secreted</keyword>
<comment type="catalytic activity">
    <reaction evidence="22">
        <text>a di-trans,poly-cis-polyprenol + NADP(+) = a di-trans,poly-cis-polyprenal + NADPH + H(+)</text>
        <dbReference type="Rhea" id="RHEA:80723"/>
        <dbReference type="Rhea" id="RHEA-COMP:19496"/>
        <dbReference type="Rhea" id="RHEA-COMP:19536"/>
        <dbReference type="ChEBI" id="CHEBI:15378"/>
        <dbReference type="ChEBI" id="CHEBI:57783"/>
        <dbReference type="ChEBI" id="CHEBI:58349"/>
        <dbReference type="ChEBI" id="CHEBI:67132"/>
        <dbReference type="ChEBI" id="CHEBI:231623"/>
        <dbReference type="EC" id="1.1.1.441"/>
    </reaction>
    <physiologicalReaction direction="left-to-right" evidence="22">
        <dbReference type="Rhea" id="RHEA:80724"/>
    </physiologicalReaction>
</comment>
<evidence type="ECO:0000256" key="12">
    <source>
        <dbReference type="ARBA" id="ARBA00023002"/>
    </source>
</evidence>
<dbReference type="Proteomes" id="UP000504612">
    <property type="component" value="Unplaced"/>
</dbReference>
<organism evidence="26 27">
    <name type="scientific">Notechis scutatus</name>
    <name type="common">mainland tiger snake</name>
    <dbReference type="NCBI Taxonomy" id="8663"/>
    <lineage>
        <taxon>Eukaryota</taxon>
        <taxon>Metazoa</taxon>
        <taxon>Chordata</taxon>
        <taxon>Craniata</taxon>
        <taxon>Vertebrata</taxon>
        <taxon>Euteleostomi</taxon>
        <taxon>Lepidosauria</taxon>
        <taxon>Squamata</taxon>
        <taxon>Bifurcata</taxon>
        <taxon>Unidentata</taxon>
        <taxon>Episquamata</taxon>
        <taxon>Toxicofera</taxon>
        <taxon>Serpentes</taxon>
        <taxon>Colubroidea</taxon>
        <taxon>Elapidae</taxon>
        <taxon>Hydrophiinae</taxon>
        <taxon>Notechis</taxon>
    </lineage>
</organism>
<keyword evidence="8" id="KW-0479">Metal-binding</keyword>
<evidence type="ECO:0000256" key="14">
    <source>
        <dbReference type="ARBA" id="ARBA00023125"/>
    </source>
</evidence>
<evidence type="ECO:0000256" key="15">
    <source>
        <dbReference type="ARBA" id="ARBA00023242"/>
    </source>
</evidence>
<evidence type="ECO:0000313" key="27">
    <source>
        <dbReference type="RefSeq" id="XP_026522663.1"/>
    </source>
</evidence>
<evidence type="ECO:0000256" key="5">
    <source>
        <dbReference type="ARBA" id="ARBA00006484"/>
    </source>
</evidence>
<dbReference type="CDD" id="cd05327">
    <property type="entry name" value="retinol-DH_like_SDR_c_like"/>
    <property type="match status" value="1"/>
</dbReference>
<reference evidence="27" key="1">
    <citation type="submission" date="2025-08" db="UniProtKB">
        <authorList>
            <consortium name="RefSeq"/>
        </authorList>
    </citation>
    <scope>IDENTIFICATION</scope>
</reference>
<evidence type="ECO:0000256" key="7">
    <source>
        <dbReference type="ARBA" id="ARBA00022677"/>
    </source>
</evidence>
<evidence type="ECO:0000256" key="24">
    <source>
        <dbReference type="PROSITE-ProRule" id="PRU00027"/>
    </source>
</evidence>
<keyword evidence="13" id="KW-0520">NAD</keyword>
<keyword evidence="12" id="KW-0560">Oxidoreductase</keyword>
<evidence type="ECO:0000256" key="16">
    <source>
        <dbReference type="ARBA" id="ARBA00057816"/>
    </source>
</evidence>
<evidence type="ECO:0000259" key="25">
    <source>
        <dbReference type="PROSITE" id="PS50808"/>
    </source>
</evidence>
<dbReference type="Pfam" id="PF02892">
    <property type="entry name" value="zf-BED"/>
    <property type="match status" value="1"/>
</dbReference>
<dbReference type="GO" id="GO:0005634">
    <property type="term" value="C:nucleus"/>
    <property type="evidence" value="ECO:0007669"/>
    <property type="project" value="UniProtKB-SubCell"/>
</dbReference>
<evidence type="ECO:0000256" key="19">
    <source>
        <dbReference type="ARBA" id="ARBA00093184"/>
    </source>
</evidence>
<keyword evidence="7" id="KW-0551">Lipid droplet</keyword>
<dbReference type="InterPro" id="IPR003656">
    <property type="entry name" value="Znf_BED"/>
</dbReference>
<keyword evidence="10" id="KW-0862">Zinc</keyword>
<dbReference type="SUPFAM" id="SSF140996">
    <property type="entry name" value="Hermes dimerisation domain"/>
    <property type="match status" value="1"/>
</dbReference>
<evidence type="ECO:0000256" key="3">
    <source>
        <dbReference type="ARBA" id="ARBA00004613"/>
    </source>
</evidence>
<dbReference type="Pfam" id="PF05699">
    <property type="entry name" value="Dimer_Tnp_hAT"/>
    <property type="match status" value="1"/>
</dbReference>
<comment type="function">
    <text evidence="16">Oxidoreductase that plays a key role in early steps of protein N-linked glycosylation by mediating two non-consecutive steps in dolichol biosynthesis. Acts both as a NAD(+)-dependent dehydrogenase and as a NADPH-dependent reductase during the conversion of polyprenol into dolichol. First catalyzes the NAD(+)-dependent dehydrogenation of polyprenol into polyprenal; polyprenal is then reduced into dolichal by SRD5A3. It then catalyzes the NADPH-dependent reduction of dolichal into dolichol. May also acts as a positive regulator of starvation-induced autophagy.</text>
</comment>
<comment type="catalytic activity">
    <reaction evidence="21">
        <text>a di-trans,poly-cis-dolichol + NADP(+) = a di-trans,poly-cis-dolichal + NADPH + H(+)</text>
        <dbReference type="Rhea" id="RHEA:80731"/>
        <dbReference type="Rhea" id="RHEA-COMP:19495"/>
        <dbReference type="Rhea" id="RHEA-COMP:19537"/>
        <dbReference type="ChEBI" id="CHEBI:15378"/>
        <dbReference type="ChEBI" id="CHEBI:16091"/>
        <dbReference type="ChEBI" id="CHEBI:57783"/>
        <dbReference type="ChEBI" id="CHEBI:58349"/>
        <dbReference type="ChEBI" id="CHEBI:231637"/>
        <dbReference type="EC" id="1.1.1.441"/>
    </reaction>
    <physiologicalReaction direction="right-to-left" evidence="21">
        <dbReference type="Rhea" id="RHEA:80733"/>
    </physiologicalReaction>
</comment>
<dbReference type="SUPFAM" id="SSF53098">
    <property type="entry name" value="Ribonuclease H-like"/>
    <property type="match status" value="1"/>
</dbReference>
<accession>A0A6J1U1Z4</accession>
<dbReference type="InterPro" id="IPR002347">
    <property type="entry name" value="SDR_fam"/>
</dbReference>
<evidence type="ECO:0000256" key="4">
    <source>
        <dbReference type="ARBA" id="ARBA00004922"/>
    </source>
</evidence>
<dbReference type="SUPFAM" id="SSF51735">
    <property type="entry name" value="NAD(P)-binding Rossmann-fold domains"/>
    <property type="match status" value="1"/>
</dbReference>
<evidence type="ECO:0000256" key="2">
    <source>
        <dbReference type="ARBA" id="ARBA00004502"/>
    </source>
</evidence>
<dbReference type="RefSeq" id="XP_026522663.1">
    <property type="nucleotide sequence ID" value="XM_026666878.1"/>
</dbReference>
<dbReference type="GO" id="GO:0006357">
    <property type="term" value="P:regulation of transcription by RNA polymerase II"/>
    <property type="evidence" value="ECO:0007669"/>
    <property type="project" value="TreeGrafter"/>
</dbReference>
<evidence type="ECO:0000256" key="6">
    <source>
        <dbReference type="ARBA" id="ARBA00022525"/>
    </source>
</evidence>
<dbReference type="InterPro" id="IPR036236">
    <property type="entry name" value="Znf_C2H2_sf"/>
</dbReference>
<evidence type="ECO:0000313" key="26">
    <source>
        <dbReference type="Proteomes" id="UP000504612"/>
    </source>
</evidence>
<dbReference type="InterPro" id="IPR008906">
    <property type="entry name" value="HATC_C_dom"/>
</dbReference>
<comment type="catalytic activity">
    <reaction evidence="19">
        <text>a di-trans,poly-cis-dolichol + NAD(+) = a di-trans,poly-cis-dolichal + NADH + H(+)</text>
        <dbReference type="Rhea" id="RHEA:80735"/>
        <dbReference type="Rhea" id="RHEA-COMP:19495"/>
        <dbReference type="Rhea" id="RHEA-COMP:19537"/>
        <dbReference type="ChEBI" id="CHEBI:15378"/>
        <dbReference type="ChEBI" id="CHEBI:16091"/>
        <dbReference type="ChEBI" id="CHEBI:57540"/>
        <dbReference type="ChEBI" id="CHEBI:57945"/>
        <dbReference type="ChEBI" id="CHEBI:231637"/>
        <dbReference type="EC" id="1.1.1.441"/>
    </reaction>
    <physiologicalReaction direction="right-to-left" evidence="19">
        <dbReference type="Rhea" id="RHEA:80737"/>
    </physiologicalReaction>
</comment>
<comment type="pathway">
    <text evidence="4">Protein modification; protein glycosylation.</text>
</comment>
<evidence type="ECO:0000256" key="23">
    <source>
        <dbReference type="ARBA" id="ARBA00093592"/>
    </source>
</evidence>
<dbReference type="InterPro" id="IPR036291">
    <property type="entry name" value="NAD(P)-bd_dom_sf"/>
</dbReference>
<evidence type="ECO:0000256" key="21">
    <source>
        <dbReference type="ARBA" id="ARBA00093233"/>
    </source>
</evidence>
<dbReference type="CTD" id="9189"/>
<keyword evidence="9 24" id="KW-0863">Zinc-finger</keyword>
<dbReference type="EC" id="1.1.1.441" evidence="23"/>
<evidence type="ECO:0000256" key="18">
    <source>
        <dbReference type="ARBA" id="ARBA00082366"/>
    </source>
</evidence>
<dbReference type="SUPFAM" id="SSF57667">
    <property type="entry name" value="beta-beta-alpha zinc fingers"/>
    <property type="match status" value="1"/>
</dbReference>
<evidence type="ECO:0000256" key="10">
    <source>
        <dbReference type="ARBA" id="ARBA00022833"/>
    </source>
</evidence>
<dbReference type="GO" id="GO:0005811">
    <property type="term" value="C:lipid droplet"/>
    <property type="evidence" value="ECO:0007669"/>
    <property type="project" value="UniProtKB-SubCell"/>
</dbReference>
<dbReference type="GO" id="GO:0008270">
    <property type="term" value="F:zinc ion binding"/>
    <property type="evidence" value="ECO:0007669"/>
    <property type="project" value="UniProtKB-KW"/>
</dbReference>
<evidence type="ECO:0000256" key="22">
    <source>
        <dbReference type="ARBA" id="ARBA00093253"/>
    </source>
</evidence>
<evidence type="ECO:0000256" key="17">
    <source>
        <dbReference type="ARBA" id="ARBA00074632"/>
    </source>
</evidence>
<dbReference type="PANTHER" id="PTHR46169:SF2">
    <property type="entry name" value="E3 SUMO-PROTEIN LIGASE ZBED1"/>
    <property type="match status" value="1"/>
</dbReference>
<dbReference type="PANTHER" id="PTHR46169">
    <property type="entry name" value="DNA REPLICATION-RELATED ELEMENT FACTOR, ISOFORM A"/>
    <property type="match status" value="1"/>
</dbReference>
<comment type="subcellular location">
    <subcellularLocation>
        <location evidence="2">Lipid droplet</location>
    </subcellularLocation>
    <subcellularLocation>
        <location evidence="1">Nucleus</location>
    </subcellularLocation>
    <subcellularLocation>
        <location evidence="3">Secreted</location>
    </subcellularLocation>
</comment>
<evidence type="ECO:0000256" key="1">
    <source>
        <dbReference type="ARBA" id="ARBA00004123"/>
    </source>
</evidence>
<keyword evidence="15" id="KW-0539">Nucleus</keyword>
<sequence>MENKTLESSPSDLKLVAHPRAKSKVWKYFGFDTNAEGCILQWKKIYCRICMAQIAYSGNTSNLSYHLEKNHPDEFCEFVKSNTEQMREAFATAFSKLKPESSQQVVQDNLIMKTNHNYENKKHQELTSAVISLICEGLHPPSIVDEPTFKSLLRTADPRYELPCRKYFCTKGIPEKYIAVREIVLKELTDNPWCGISTDMWRSYSQNRSYVTLSVHFLSTGSSGSLAINSRCLKTFEVPEENTAETITRVLYEIFIEWEINTKVFGATTDNGKDIVKACSLLDISVQMPCLGQTFNAGIQQAFQLPKLSSVLSRCRKLVEYFQQSAVAMYMLSEKQQQQNSSHCMLVSDRVSWWGSTLAMLQCLKEQQFVIAAVLVEDSNNHHLMLEANEWNTVEGLVDLLQPFKQVAEMISTSKYPRISMVKPLLHMLLNTTLSIKENDLKEISMAKEVIAKELSATYQHNPEIDMFLNVATFLDPRYKKLPFLSTFEKQQVENRVLEEAKSILEKIKDNTSRPEEELFAVSEEPPVKKGAIASTPPPTSAINNMLAEIFCQKGGVEDQEEWHAQIIEELSNFKSQKVLGLSEDPLKWWSDRLTLFPVLPKVLQKYWCIVATRIFPERLFSSSANVVSAKRNRLAPAHVDEQVFLYENTHIFPLQNGKVAIVTGGIKGIGYHTAKNLARLGMHVIIAGNDEKIGQRSVMKIKEEILNAKVEFLYCDLASMKSIHQFVKEFKAKNFPLHVLINNAGVMLVPEKKTEDGFEEHIGINYLGHFLLTNLLLDILKQSGTHSHNARIVNLSSATHYVGELHLPDLQSSCSYSPHGAYAQSKLALVLFSYQLQHLLTLEGSHVTVNVVDPGVVNTGLYQHVRWAVKMVKWIASWLLKTPEEGASTSTYAAVSQELEGVGGCYLYNEQRTKSADFCYDVELQKRLWTESCRLVGIPDVIC</sequence>
<dbReference type="FunFam" id="3.40.50.720:FF:000490">
    <property type="entry name" value="Dehydrogenase/reductase SDR family member on chromosome X"/>
    <property type="match status" value="1"/>
</dbReference>
<dbReference type="PROSITE" id="PS50808">
    <property type="entry name" value="ZF_BED"/>
    <property type="match status" value="1"/>
</dbReference>
<dbReference type="GeneID" id="113411679"/>
<dbReference type="InterPro" id="IPR012337">
    <property type="entry name" value="RNaseH-like_sf"/>
</dbReference>
<keyword evidence="11" id="KW-0521">NADP</keyword>
<dbReference type="GO" id="GO:0046983">
    <property type="term" value="F:protein dimerization activity"/>
    <property type="evidence" value="ECO:0007669"/>
    <property type="project" value="InterPro"/>
</dbReference>
<dbReference type="PROSITE" id="PS00061">
    <property type="entry name" value="ADH_SHORT"/>
    <property type="match status" value="1"/>
</dbReference>
<dbReference type="GO" id="GO:0016491">
    <property type="term" value="F:oxidoreductase activity"/>
    <property type="evidence" value="ECO:0007669"/>
    <property type="project" value="UniProtKB-KW"/>
</dbReference>
<evidence type="ECO:0000256" key="13">
    <source>
        <dbReference type="ARBA" id="ARBA00023027"/>
    </source>
</evidence>
<comment type="catalytic activity">
    <reaction evidence="20">
        <text>a di-trans,poly-cis-polyprenol + NAD(+) = a di-trans,poly-cis-polyprenal + NADH + H(+)</text>
        <dbReference type="Rhea" id="RHEA:80719"/>
        <dbReference type="Rhea" id="RHEA-COMP:19496"/>
        <dbReference type="Rhea" id="RHEA-COMP:19536"/>
        <dbReference type="ChEBI" id="CHEBI:15378"/>
        <dbReference type="ChEBI" id="CHEBI:57540"/>
        <dbReference type="ChEBI" id="CHEBI:57945"/>
        <dbReference type="ChEBI" id="CHEBI:67132"/>
        <dbReference type="ChEBI" id="CHEBI:231623"/>
        <dbReference type="EC" id="1.1.1.441"/>
    </reaction>
    <physiologicalReaction direction="left-to-right" evidence="20">
        <dbReference type="Rhea" id="RHEA:80720"/>
    </physiologicalReaction>
</comment>
<dbReference type="Pfam" id="PF00106">
    <property type="entry name" value="adh_short"/>
    <property type="match status" value="1"/>
</dbReference>
<comment type="similarity">
    <text evidence="5">Belongs to the short-chain dehydrogenases/reductases (SDR) family.</text>
</comment>
<dbReference type="GO" id="GO:0003677">
    <property type="term" value="F:DNA binding"/>
    <property type="evidence" value="ECO:0007669"/>
    <property type="project" value="UniProtKB-KW"/>
</dbReference>